<dbReference type="InterPro" id="IPR000281">
    <property type="entry name" value="HTH_RpiR"/>
</dbReference>
<dbReference type="Gene3D" id="3.40.50.10490">
    <property type="entry name" value="Glucose-6-phosphate isomerase like protein, domain 1"/>
    <property type="match status" value="1"/>
</dbReference>
<dbReference type="SUPFAM" id="SSF53697">
    <property type="entry name" value="SIS domain"/>
    <property type="match status" value="1"/>
</dbReference>
<dbReference type="RefSeq" id="WP_184477261.1">
    <property type="nucleotide sequence ID" value="NZ_JACHOV010000016.1"/>
</dbReference>
<dbReference type="Pfam" id="PF01380">
    <property type="entry name" value="SIS"/>
    <property type="match status" value="1"/>
</dbReference>
<dbReference type="GO" id="GO:0003700">
    <property type="term" value="F:DNA-binding transcription factor activity"/>
    <property type="evidence" value="ECO:0007669"/>
    <property type="project" value="InterPro"/>
</dbReference>
<gene>
    <name evidence="6" type="ORF">HNQ99_003166</name>
</gene>
<keyword evidence="7" id="KW-1185">Reference proteome</keyword>
<dbReference type="InterPro" id="IPR001347">
    <property type="entry name" value="SIS_dom"/>
</dbReference>
<name>A0A840HZ37_9SPHN</name>
<evidence type="ECO:0000313" key="7">
    <source>
        <dbReference type="Proteomes" id="UP000575068"/>
    </source>
</evidence>
<evidence type="ECO:0000256" key="2">
    <source>
        <dbReference type="ARBA" id="ARBA00023125"/>
    </source>
</evidence>
<dbReference type="CDD" id="cd05013">
    <property type="entry name" value="SIS_RpiR"/>
    <property type="match status" value="1"/>
</dbReference>
<dbReference type="EMBL" id="JACHOV010000016">
    <property type="protein sequence ID" value="MBB4642830.1"/>
    <property type="molecule type" value="Genomic_DNA"/>
</dbReference>
<keyword evidence="3" id="KW-0804">Transcription</keyword>
<sequence length="283" mass="30860">MDETVSTPSTAEELRVEIQERYETLSTRLKQFARYVLDEPHDVAFETLAVIAERSGVQPSAIVRFAQSFGFPGASQMQRLLRENLLASDSRVGYAERIRQFRNVTANQPVEGPGQLLNEFVEGNTLALHNLSHAVGQKDLMEAVEIIAQAKVVYVVAFRRAFPVASYLGYLLAQTNKQVVFVDGVAGMALQQARSIGPNDLLIAISYTPYAGETLEIVEMAAQKSVKILAISDSVISPIGKHASLVLQVRESDIRGFRSLSASMCLAQALAISYAVGQNGRGS</sequence>
<dbReference type="GO" id="GO:1901135">
    <property type="term" value="P:carbohydrate derivative metabolic process"/>
    <property type="evidence" value="ECO:0007669"/>
    <property type="project" value="InterPro"/>
</dbReference>
<dbReference type="Pfam" id="PF01418">
    <property type="entry name" value="HTH_6"/>
    <property type="match status" value="1"/>
</dbReference>
<keyword evidence="1" id="KW-0805">Transcription regulation</keyword>
<dbReference type="PANTHER" id="PTHR30514">
    <property type="entry name" value="GLUCOKINASE"/>
    <property type="match status" value="1"/>
</dbReference>
<dbReference type="GO" id="GO:0097367">
    <property type="term" value="F:carbohydrate derivative binding"/>
    <property type="evidence" value="ECO:0007669"/>
    <property type="project" value="InterPro"/>
</dbReference>
<organism evidence="6 7">
    <name type="scientific">Rhizorhapis suberifaciens</name>
    <name type="common">corky root of lettuce</name>
    <dbReference type="NCBI Taxonomy" id="13656"/>
    <lineage>
        <taxon>Bacteria</taxon>
        <taxon>Pseudomonadati</taxon>
        <taxon>Pseudomonadota</taxon>
        <taxon>Alphaproteobacteria</taxon>
        <taxon>Sphingomonadales</taxon>
        <taxon>Sphingomonadaceae</taxon>
        <taxon>Rhizorhapis</taxon>
    </lineage>
</organism>
<accession>A0A840HZ37</accession>
<dbReference type="PANTHER" id="PTHR30514:SF20">
    <property type="entry name" value="TRANSCRIPTIONAL REGULATOR"/>
    <property type="match status" value="1"/>
</dbReference>
<dbReference type="PROSITE" id="PS51071">
    <property type="entry name" value="HTH_RPIR"/>
    <property type="match status" value="1"/>
</dbReference>
<dbReference type="SUPFAM" id="SSF46689">
    <property type="entry name" value="Homeodomain-like"/>
    <property type="match status" value="1"/>
</dbReference>
<dbReference type="GO" id="GO:0003677">
    <property type="term" value="F:DNA binding"/>
    <property type="evidence" value="ECO:0007669"/>
    <property type="project" value="UniProtKB-KW"/>
</dbReference>
<evidence type="ECO:0000259" key="5">
    <source>
        <dbReference type="PROSITE" id="PS51464"/>
    </source>
</evidence>
<dbReference type="InterPro" id="IPR047640">
    <property type="entry name" value="RpiR-like"/>
</dbReference>
<evidence type="ECO:0000259" key="4">
    <source>
        <dbReference type="PROSITE" id="PS51071"/>
    </source>
</evidence>
<dbReference type="InterPro" id="IPR009057">
    <property type="entry name" value="Homeodomain-like_sf"/>
</dbReference>
<feature type="domain" description="HTH rpiR-type" evidence="4">
    <location>
        <begin position="12"/>
        <end position="88"/>
    </location>
</feature>
<evidence type="ECO:0000256" key="1">
    <source>
        <dbReference type="ARBA" id="ARBA00023015"/>
    </source>
</evidence>
<dbReference type="InterPro" id="IPR035472">
    <property type="entry name" value="RpiR-like_SIS"/>
</dbReference>
<evidence type="ECO:0000256" key="3">
    <source>
        <dbReference type="ARBA" id="ARBA00023163"/>
    </source>
</evidence>
<dbReference type="InterPro" id="IPR036388">
    <property type="entry name" value="WH-like_DNA-bd_sf"/>
</dbReference>
<reference evidence="6 7" key="1">
    <citation type="submission" date="2020-08" db="EMBL/GenBank/DDBJ databases">
        <title>Genomic Encyclopedia of Type Strains, Phase IV (KMG-IV): sequencing the most valuable type-strain genomes for metagenomic binning, comparative biology and taxonomic classification.</title>
        <authorList>
            <person name="Goeker M."/>
        </authorList>
    </citation>
    <scope>NUCLEOTIDE SEQUENCE [LARGE SCALE GENOMIC DNA]</scope>
    <source>
        <strain evidence="6 7">DSM 7465</strain>
    </source>
</reference>
<evidence type="ECO:0000313" key="6">
    <source>
        <dbReference type="EMBL" id="MBB4642830.1"/>
    </source>
</evidence>
<dbReference type="InterPro" id="IPR046348">
    <property type="entry name" value="SIS_dom_sf"/>
</dbReference>
<protein>
    <submittedName>
        <fullName evidence="6">DNA-binding MurR/RpiR family transcriptional regulator</fullName>
    </submittedName>
</protein>
<comment type="caution">
    <text evidence="6">The sequence shown here is derived from an EMBL/GenBank/DDBJ whole genome shotgun (WGS) entry which is preliminary data.</text>
</comment>
<keyword evidence="2 6" id="KW-0238">DNA-binding</keyword>
<dbReference type="AlphaFoldDB" id="A0A840HZ37"/>
<proteinExistence type="predicted"/>
<dbReference type="PROSITE" id="PS51464">
    <property type="entry name" value="SIS"/>
    <property type="match status" value="1"/>
</dbReference>
<feature type="domain" description="SIS" evidence="5">
    <location>
        <begin position="143"/>
        <end position="283"/>
    </location>
</feature>
<dbReference type="Gene3D" id="1.10.10.10">
    <property type="entry name" value="Winged helix-like DNA-binding domain superfamily/Winged helix DNA-binding domain"/>
    <property type="match status" value="1"/>
</dbReference>
<dbReference type="Proteomes" id="UP000575068">
    <property type="component" value="Unassembled WGS sequence"/>
</dbReference>